<proteinExistence type="predicted"/>
<organism evidence="1">
    <name type="scientific">Timema poppense</name>
    <name type="common">Walking stick</name>
    <dbReference type="NCBI Taxonomy" id="170557"/>
    <lineage>
        <taxon>Eukaryota</taxon>
        <taxon>Metazoa</taxon>
        <taxon>Ecdysozoa</taxon>
        <taxon>Arthropoda</taxon>
        <taxon>Hexapoda</taxon>
        <taxon>Insecta</taxon>
        <taxon>Pterygota</taxon>
        <taxon>Neoptera</taxon>
        <taxon>Polyneoptera</taxon>
        <taxon>Phasmatodea</taxon>
        <taxon>Timematodea</taxon>
        <taxon>Timematoidea</taxon>
        <taxon>Timematidae</taxon>
        <taxon>Timema</taxon>
    </lineage>
</organism>
<gene>
    <name evidence="1" type="ORF">TPSB3V08_LOCUS4034</name>
</gene>
<sequence length="156" mass="16995">MGCGIIFPRDYICEYDSDGGSVEFSPSSPNEVDDLLDLTLEGSDSEDEEWWSNNCTGNCEGKVKPAREESHAREKTEGDSARVVATSSGWAILEVSSSSMGGRKSPCSFPPSPLFSVDMAVHLVAIYWGVLLVLSTHCPVDLEKRVARLIVGLRRP</sequence>
<reference evidence="1" key="1">
    <citation type="submission" date="2020-11" db="EMBL/GenBank/DDBJ databases">
        <authorList>
            <person name="Tran Van P."/>
        </authorList>
    </citation>
    <scope>NUCLEOTIDE SEQUENCE</scope>
</reference>
<evidence type="ECO:0000313" key="1">
    <source>
        <dbReference type="EMBL" id="CAD7403414.1"/>
    </source>
</evidence>
<name>A0A7R9CXL0_TIMPO</name>
<dbReference type="EMBL" id="OD001858">
    <property type="protein sequence ID" value="CAD7403414.1"/>
    <property type="molecule type" value="Genomic_DNA"/>
</dbReference>
<protein>
    <submittedName>
        <fullName evidence="1">Uncharacterized protein</fullName>
    </submittedName>
</protein>
<dbReference type="AlphaFoldDB" id="A0A7R9CXL0"/>
<accession>A0A7R9CXL0</accession>